<sequence>MYVRIDRPIKNKMMEAPAEKIEEMMLKAHRQLMQKEVDQLINSLGT</sequence>
<dbReference type="AlphaFoldDB" id="A0A839TYF9"/>
<reference evidence="1 2" key="1">
    <citation type="submission" date="2020-08" db="EMBL/GenBank/DDBJ databases">
        <title>Genomic Encyclopedia of Type Strains, Phase III (KMG-III): the genomes of soil and plant-associated and newly described type strains.</title>
        <authorList>
            <person name="Whitman W."/>
        </authorList>
    </citation>
    <scope>NUCLEOTIDE SEQUENCE [LARGE SCALE GENOMIC DNA]</scope>
    <source>
        <strain evidence="1 2">CECT 5831</strain>
    </source>
</reference>
<evidence type="ECO:0000313" key="2">
    <source>
        <dbReference type="Proteomes" id="UP000517523"/>
    </source>
</evidence>
<gene>
    <name evidence="1" type="ORF">FHS19_007047</name>
</gene>
<organism evidence="1 2">
    <name type="scientific">Paenibacillus rhizosphaerae</name>
    <dbReference type="NCBI Taxonomy" id="297318"/>
    <lineage>
        <taxon>Bacteria</taxon>
        <taxon>Bacillati</taxon>
        <taxon>Bacillota</taxon>
        <taxon>Bacilli</taxon>
        <taxon>Bacillales</taxon>
        <taxon>Paenibacillaceae</taxon>
        <taxon>Paenibacillus</taxon>
    </lineage>
</organism>
<evidence type="ECO:0000313" key="1">
    <source>
        <dbReference type="EMBL" id="MBB3132304.1"/>
    </source>
</evidence>
<dbReference type="Proteomes" id="UP000517523">
    <property type="component" value="Unassembled WGS sequence"/>
</dbReference>
<protein>
    <submittedName>
        <fullName evidence="1">Uncharacterized protein</fullName>
    </submittedName>
</protein>
<dbReference type="EMBL" id="JACHXJ010000018">
    <property type="protein sequence ID" value="MBB3132304.1"/>
    <property type="molecule type" value="Genomic_DNA"/>
</dbReference>
<accession>A0A839TYF9</accession>
<proteinExistence type="predicted"/>
<comment type="caution">
    <text evidence="1">The sequence shown here is derived from an EMBL/GenBank/DDBJ whole genome shotgun (WGS) entry which is preliminary data.</text>
</comment>
<name>A0A839TYF9_9BACL</name>